<dbReference type="RefSeq" id="WP_017796087.1">
    <property type="nucleotide sequence ID" value="NZ_BSKO01000001.1"/>
</dbReference>
<dbReference type="NCBIfam" id="NF005380">
    <property type="entry name" value="PRK06923.1"/>
    <property type="match status" value="1"/>
</dbReference>
<dbReference type="InterPro" id="IPR004561">
    <property type="entry name" value="IsoChor_synthase"/>
</dbReference>
<dbReference type="InterPro" id="IPR015890">
    <property type="entry name" value="Chorismate_C"/>
</dbReference>
<sequence>MSVETLNEEQQLINQYHSNDYLLSFPSKNILGKGKAVELTEEEQRGLSFRKRIESLLHKGTLNGMENPIVIGALPFHQQDKGTLVIPEEIQQSEVYQNVDNSLSSDTISSTHIQSIPSGKEYAKAVEKITKEIKEGKLEKAVLGRVLQIDVDKQPDISHLIQNLITHNHDKYNFALNTSEEGKEKTLIGASPELLISKKGSIVVSNPLAGSRPRQKDPEKDVLIAQELRHSEKDLHEHQLVVQSVLNALRPFCKKLHVPEEPSVIHTETMWHLSTEIIGHLEDPYTQSIEIAENLHPTPAICGTPNDIALENIRQLEPFNRDYFTGLIGWSDKNGDGEWAITIRCAEIEENMIRMFAGAGIVKDSVPEEEKNETAAKLQTMLRVFGIDFYEEEGNESC</sequence>
<evidence type="ECO:0000256" key="2">
    <source>
        <dbReference type="ARBA" id="ARBA00005297"/>
    </source>
</evidence>
<accession>A0ABQ5TID6</accession>
<evidence type="ECO:0000259" key="6">
    <source>
        <dbReference type="Pfam" id="PF00425"/>
    </source>
</evidence>
<organism evidence="7 8">
    <name type="scientific">Oceanobacillus kimchii</name>
    <dbReference type="NCBI Taxonomy" id="746691"/>
    <lineage>
        <taxon>Bacteria</taxon>
        <taxon>Bacillati</taxon>
        <taxon>Bacillota</taxon>
        <taxon>Bacilli</taxon>
        <taxon>Bacillales</taxon>
        <taxon>Bacillaceae</taxon>
        <taxon>Oceanobacillus</taxon>
    </lineage>
</organism>
<evidence type="ECO:0000256" key="3">
    <source>
        <dbReference type="ARBA" id="ARBA00012824"/>
    </source>
</evidence>
<feature type="domain" description="Chorismate-utilising enzyme C-terminal" evidence="6">
    <location>
        <begin position="120"/>
        <end position="377"/>
    </location>
</feature>
<evidence type="ECO:0000256" key="5">
    <source>
        <dbReference type="ARBA" id="ARBA00041564"/>
    </source>
</evidence>
<proteinExistence type="inferred from homology"/>
<dbReference type="PANTHER" id="PTHR42839">
    <property type="entry name" value="ISOCHORISMATE SYNTHASE ENTC"/>
    <property type="match status" value="1"/>
</dbReference>
<keyword evidence="8" id="KW-1185">Reference proteome</keyword>
<gene>
    <name evidence="7" type="primary">entC</name>
    <name evidence="7" type="ORF">MACH08_11820</name>
</gene>
<dbReference type="SUPFAM" id="SSF56322">
    <property type="entry name" value="ADC synthase"/>
    <property type="match status" value="1"/>
</dbReference>
<name>A0ABQ5TID6_9BACI</name>
<protein>
    <recommendedName>
        <fullName evidence="3">isochorismate synthase</fullName>
        <ecNumber evidence="3">5.4.4.2</ecNumber>
    </recommendedName>
    <alternativeName>
        <fullName evidence="5">Isochorismate mutase</fullName>
    </alternativeName>
</protein>
<dbReference type="Proteomes" id="UP001275436">
    <property type="component" value="Unassembled WGS sequence"/>
</dbReference>
<evidence type="ECO:0000313" key="8">
    <source>
        <dbReference type="Proteomes" id="UP001275436"/>
    </source>
</evidence>
<dbReference type="EMBL" id="BSKO01000001">
    <property type="protein sequence ID" value="GLO65398.1"/>
    <property type="molecule type" value="Genomic_DNA"/>
</dbReference>
<dbReference type="InterPro" id="IPR005801">
    <property type="entry name" value="ADC_synthase"/>
</dbReference>
<reference evidence="7 8" key="1">
    <citation type="submission" date="2023-02" db="EMBL/GenBank/DDBJ databases">
        <title>Oceanobacillus kimchii IFOP_LL358 isolated form Alexandrium catenella lab strain.</title>
        <authorList>
            <person name="Gajardo G."/>
            <person name="Ueki S."/>
            <person name="Maruyama F."/>
        </authorList>
    </citation>
    <scope>NUCLEOTIDE SEQUENCE [LARGE SCALE GENOMIC DNA]</scope>
    <source>
        <strain evidence="7 8">IFOP_LL358</strain>
    </source>
</reference>
<evidence type="ECO:0000256" key="4">
    <source>
        <dbReference type="ARBA" id="ARBA00023235"/>
    </source>
</evidence>
<evidence type="ECO:0000256" key="1">
    <source>
        <dbReference type="ARBA" id="ARBA00000799"/>
    </source>
</evidence>
<comment type="similarity">
    <text evidence="2">Belongs to the isochorismate synthase family.</text>
</comment>
<dbReference type="EC" id="5.4.4.2" evidence="3"/>
<dbReference type="Gene3D" id="3.60.120.10">
    <property type="entry name" value="Anthranilate synthase"/>
    <property type="match status" value="1"/>
</dbReference>
<dbReference type="PANTHER" id="PTHR42839:SF2">
    <property type="entry name" value="ISOCHORISMATE SYNTHASE ENTC"/>
    <property type="match status" value="1"/>
</dbReference>
<comment type="catalytic activity">
    <reaction evidence="1">
        <text>chorismate = isochorismate</text>
        <dbReference type="Rhea" id="RHEA:18985"/>
        <dbReference type="ChEBI" id="CHEBI:29748"/>
        <dbReference type="ChEBI" id="CHEBI:29780"/>
        <dbReference type="EC" id="5.4.4.2"/>
    </reaction>
</comment>
<comment type="caution">
    <text evidence="7">The sequence shown here is derived from an EMBL/GenBank/DDBJ whole genome shotgun (WGS) entry which is preliminary data.</text>
</comment>
<dbReference type="NCBIfam" id="TIGR00543">
    <property type="entry name" value="isochor_syn"/>
    <property type="match status" value="1"/>
</dbReference>
<evidence type="ECO:0000313" key="7">
    <source>
        <dbReference type="EMBL" id="GLO65398.1"/>
    </source>
</evidence>
<dbReference type="Pfam" id="PF00425">
    <property type="entry name" value="Chorismate_bind"/>
    <property type="match status" value="1"/>
</dbReference>
<keyword evidence="4" id="KW-0413">Isomerase</keyword>